<dbReference type="InterPro" id="IPR016024">
    <property type="entry name" value="ARM-type_fold"/>
</dbReference>
<protein>
    <submittedName>
        <fullName evidence="2">Predicted protein</fullName>
    </submittedName>
</protein>
<gene>
    <name evidence="2" type="ORF">NAEGRDRAFT_72865</name>
</gene>
<dbReference type="GeneID" id="8854070"/>
<dbReference type="InParanoid" id="D2VV23"/>
<proteinExistence type="predicted"/>
<dbReference type="KEGG" id="ngr:NAEGRDRAFT_72865"/>
<accession>D2VV23</accession>
<evidence type="ECO:0000313" key="2">
    <source>
        <dbReference type="EMBL" id="EFC39420.1"/>
    </source>
</evidence>
<dbReference type="AlphaFoldDB" id="D2VV23"/>
<reference evidence="2 3" key="1">
    <citation type="journal article" date="2010" name="Cell">
        <title>The genome of Naegleria gruberi illuminates early eukaryotic versatility.</title>
        <authorList>
            <person name="Fritz-Laylin L.K."/>
            <person name="Prochnik S.E."/>
            <person name="Ginger M.L."/>
            <person name="Dacks J.B."/>
            <person name="Carpenter M.L."/>
            <person name="Field M.C."/>
            <person name="Kuo A."/>
            <person name="Paredez A."/>
            <person name="Chapman J."/>
            <person name="Pham J."/>
            <person name="Shu S."/>
            <person name="Neupane R."/>
            <person name="Cipriano M."/>
            <person name="Mancuso J."/>
            <person name="Tu H."/>
            <person name="Salamov A."/>
            <person name="Lindquist E."/>
            <person name="Shapiro H."/>
            <person name="Lucas S."/>
            <person name="Grigoriev I.V."/>
            <person name="Cande W.Z."/>
            <person name="Fulton C."/>
            <person name="Rokhsar D.S."/>
            <person name="Dawson S.C."/>
        </authorList>
    </citation>
    <scope>NUCLEOTIDE SEQUENCE [LARGE SCALE GENOMIC DNA]</scope>
    <source>
        <strain evidence="2 3">NEG-M</strain>
    </source>
</reference>
<evidence type="ECO:0000313" key="3">
    <source>
        <dbReference type="Proteomes" id="UP000006671"/>
    </source>
</evidence>
<dbReference type="PROSITE" id="PS50176">
    <property type="entry name" value="ARM_REPEAT"/>
    <property type="match status" value="1"/>
</dbReference>
<name>D2VV23_NAEGR</name>
<dbReference type="InterPro" id="IPR011989">
    <property type="entry name" value="ARM-like"/>
</dbReference>
<dbReference type="InterPro" id="IPR000225">
    <property type="entry name" value="Armadillo"/>
</dbReference>
<sequence>MTSEDANLFEIHRLGGIPIIISLLNDQQNDKRIVKNVLGILLNLATLDKCRNEIKSGISMIFKVLENHSSELAIIEYGIGALVNLCEDNDASIRKEMVNQENSIKVFSEILKDAKFTEEMKRNVLSLISFLSLEPTFITKIVKASSNSTTTSSTSATTGKYMAQKLQNSANDQSLLRILVKQIDLTQLEQIRSKTVFCVYNLIVSDDESGSIQKLLVKEGFVEKMVSVLENPNSENNE</sequence>
<dbReference type="RefSeq" id="XP_002672164.1">
    <property type="nucleotide sequence ID" value="XM_002672118.1"/>
</dbReference>
<dbReference type="SUPFAM" id="SSF48371">
    <property type="entry name" value="ARM repeat"/>
    <property type="match status" value="1"/>
</dbReference>
<dbReference type="Gene3D" id="1.25.10.10">
    <property type="entry name" value="Leucine-rich Repeat Variant"/>
    <property type="match status" value="1"/>
</dbReference>
<dbReference type="OrthoDB" id="449062at2759"/>
<organism evidence="3">
    <name type="scientific">Naegleria gruberi</name>
    <name type="common">Amoeba</name>
    <dbReference type="NCBI Taxonomy" id="5762"/>
    <lineage>
        <taxon>Eukaryota</taxon>
        <taxon>Discoba</taxon>
        <taxon>Heterolobosea</taxon>
        <taxon>Tetramitia</taxon>
        <taxon>Eutetramitia</taxon>
        <taxon>Vahlkampfiidae</taxon>
        <taxon>Naegleria</taxon>
    </lineage>
</organism>
<dbReference type="Proteomes" id="UP000006671">
    <property type="component" value="Unassembled WGS sequence"/>
</dbReference>
<keyword evidence="3" id="KW-1185">Reference proteome</keyword>
<dbReference type="VEuPathDB" id="AmoebaDB:NAEGRDRAFT_72865"/>
<feature type="repeat" description="ARM" evidence="1">
    <location>
        <begin position="15"/>
        <end position="45"/>
    </location>
</feature>
<evidence type="ECO:0000256" key="1">
    <source>
        <dbReference type="PROSITE-ProRule" id="PRU00259"/>
    </source>
</evidence>
<dbReference type="EMBL" id="GG738900">
    <property type="protein sequence ID" value="EFC39420.1"/>
    <property type="molecule type" value="Genomic_DNA"/>
</dbReference>